<evidence type="ECO:0000259" key="5">
    <source>
        <dbReference type="PROSITE" id="PS51635"/>
    </source>
</evidence>
<reference evidence="7 9" key="2">
    <citation type="submission" date="2019-06" db="EMBL/GenBank/DDBJ databases">
        <title>Draft genome sequences of 15 bacterial species constituting the stable defined intestinal microbiota of the GM15 gnotobiotic mouse model.</title>
        <authorList>
            <person name="Elie C."/>
            <person name="Mathieu A."/>
            <person name="Saliou A."/>
            <person name="Darnaud M."/>
            <person name="Leulier F."/>
            <person name="Tamellini A."/>
        </authorList>
    </citation>
    <scope>NUCLEOTIDE SEQUENCE [LARGE SCALE GENOMIC DNA]</scope>
    <source>
        <strain evidence="7 9">JM4-15</strain>
    </source>
</reference>
<evidence type="ECO:0000256" key="1">
    <source>
        <dbReference type="ARBA" id="ARBA00022801"/>
    </source>
</evidence>
<dbReference type="OrthoDB" id="9802424at2"/>
<organism evidence="6 8">
    <name type="scientific">Anaerotruncus colihominis</name>
    <dbReference type="NCBI Taxonomy" id="169435"/>
    <lineage>
        <taxon>Bacteria</taxon>
        <taxon>Bacillati</taxon>
        <taxon>Bacillota</taxon>
        <taxon>Clostridia</taxon>
        <taxon>Eubacteriales</taxon>
        <taxon>Oscillospiraceae</taxon>
        <taxon>Anaerotruncus</taxon>
    </lineage>
</organism>
<dbReference type="PROSITE" id="PS51635">
    <property type="entry name" value="PNPLA"/>
    <property type="match status" value="1"/>
</dbReference>
<dbReference type="Pfam" id="PF01734">
    <property type="entry name" value="Patatin"/>
    <property type="match status" value="1"/>
</dbReference>
<dbReference type="PANTHER" id="PTHR14226">
    <property type="entry name" value="NEUROPATHY TARGET ESTERASE/SWISS CHEESE D.MELANOGASTER"/>
    <property type="match status" value="1"/>
</dbReference>
<keyword evidence="3 4" id="KW-0443">Lipid metabolism</keyword>
<feature type="active site" description="Proton acceptor" evidence="4">
    <location>
        <position position="159"/>
    </location>
</feature>
<dbReference type="InterPro" id="IPR016035">
    <property type="entry name" value="Acyl_Trfase/lysoPLipase"/>
</dbReference>
<comment type="caution">
    <text evidence="6">The sequence shown here is derived from an EMBL/GenBank/DDBJ whole genome shotgun (WGS) entry which is preliminary data.</text>
</comment>
<name>A0A845RF76_9FIRM</name>
<dbReference type="GO" id="GO:0016042">
    <property type="term" value="P:lipid catabolic process"/>
    <property type="evidence" value="ECO:0007669"/>
    <property type="project" value="UniProtKB-UniRule"/>
</dbReference>
<dbReference type="InterPro" id="IPR050301">
    <property type="entry name" value="NTE"/>
</dbReference>
<dbReference type="GO" id="GO:0016787">
    <property type="term" value="F:hydrolase activity"/>
    <property type="evidence" value="ECO:0007669"/>
    <property type="project" value="UniProtKB-UniRule"/>
</dbReference>
<evidence type="ECO:0000313" key="7">
    <source>
        <dbReference type="EMBL" id="NDO38346.1"/>
    </source>
</evidence>
<evidence type="ECO:0000256" key="4">
    <source>
        <dbReference type="PROSITE-ProRule" id="PRU01161"/>
    </source>
</evidence>
<dbReference type="Proteomes" id="UP000462501">
    <property type="component" value="Unassembled WGS sequence"/>
</dbReference>
<evidence type="ECO:0000313" key="6">
    <source>
        <dbReference type="EMBL" id="NBI78670.1"/>
    </source>
</evidence>
<protein>
    <submittedName>
        <fullName evidence="6">Patatin family protein</fullName>
    </submittedName>
</protein>
<dbReference type="PANTHER" id="PTHR14226:SF25">
    <property type="entry name" value="PHOSPHOESTERASE"/>
    <property type="match status" value="1"/>
</dbReference>
<sequence>MKIGLVLEGGGMRGLYTNGVLDCMMDNDWYPDYVIGVSAGACSAVSYISGQRGRSYRINTGYLNDKRYVGLDSFIKTKSMFGMDFIFDEIPNRLDPFDYEAFLASPIEMVTGVTDIETGMPVYFDKSAASPGDSTLWRASSSIPGFSPVVSFRGGRYLDGGTSDPIPVRRALADGCGRLVIVLTRDRSYQKAPEHFRTLYHRLFRDHPMMAAALDRRHEIYNETLDFIRRLERDGTALVIAPSRPVEIGRFEKDLRRLESLYKSGMLDAQLAMRRLRALKAGEG</sequence>
<feature type="short sequence motif" description="GXSXG" evidence="4">
    <location>
        <begin position="36"/>
        <end position="40"/>
    </location>
</feature>
<dbReference type="AlphaFoldDB" id="A0A845RF76"/>
<dbReference type="RefSeq" id="WP_160209502.1">
    <property type="nucleotide sequence ID" value="NZ_CAMUSJ010000001.1"/>
</dbReference>
<dbReference type="EMBL" id="VIQT01000008">
    <property type="protein sequence ID" value="NDO38346.1"/>
    <property type="molecule type" value="Genomic_DNA"/>
</dbReference>
<evidence type="ECO:0000313" key="9">
    <source>
        <dbReference type="Proteomes" id="UP000462501"/>
    </source>
</evidence>
<evidence type="ECO:0000313" key="8">
    <source>
        <dbReference type="Proteomes" id="UP000446348"/>
    </source>
</evidence>
<accession>A0A845RF76</accession>
<dbReference type="SUPFAM" id="SSF52151">
    <property type="entry name" value="FabD/lysophospholipase-like"/>
    <property type="match status" value="1"/>
</dbReference>
<reference evidence="6 8" key="1">
    <citation type="submission" date="2018-08" db="EMBL/GenBank/DDBJ databases">
        <title>Murine metabolic-syndrome-specific gut microbial biobank.</title>
        <authorList>
            <person name="Liu C."/>
        </authorList>
    </citation>
    <scope>NUCLEOTIDE SEQUENCE [LARGE SCALE GENOMIC DNA]</scope>
    <source>
        <strain evidence="6 8">X69</strain>
    </source>
</reference>
<proteinExistence type="predicted"/>
<dbReference type="Gene3D" id="3.40.1090.10">
    <property type="entry name" value="Cytosolic phospholipase A2 catalytic domain"/>
    <property type="match status" value="2"/>
</dbReference>
<feature type="active site" description="Nucleophile" evidence="4">
    <location>
        <position position="38"/>
    </location>
</feature>
<dbReference type="Pfam" id="PF19890">
    <property type="entry name" value="DUF6363"/>
    <property type="match status" value="1"/>
</dbReference>
<gene>
    <name evidence="6" type="ORF">D3Z39_07275</name>
    <name evidence="7" type="ORF">FMM72_03640</name>
</gene>
<keyword evidence="2 4" id="KW-0442">Lipid degradation</keyword>
<dbReference type="EMBL" id="QXWZ01000010">
    <property type="protein sequence ID" value="NBI78670.1"/>
    <property type="molecule type" value="Genomic_DNA"/>
</dbReference>
<evidence type="ECO:0000256" key="3">
    <source>
        <dbReference type="ARBA" id="ARBA00023098"/>
    </source>
</evidence>
<dbReference type="InterPro" id="IPR037483">
    <property type="entry name" value="YjjU-like"/>
</dbReference>
<feature type="short sequence motif" description="GXGXXG" evidence="4">
    <location>
        <begin position="9"/>
        <end position="14"/>
    </location>
</feature>
<keyword evidence="1 4" id="KW-0378">Hydrolase</keyword>
<feature type="short sequence motif" description="DGA/G" evidence="4">
    <location>
        <begin position="159"/>
        <end position="161"/>
    </location>
</feature>
<dbReference type="InterPro" id="IPR045943">
    <property type="entry name" value="DUF6363"/>
</dbReference>
<dbReference type="Proteomes" id="UP000446348">
    <property type="component" value="Unassembled WGS sequence"/>
</dbReference>
<dbReference type="CDD" id="cd07208">
    <property type="entry name" value="Pat_hypo_Ecoli_yjju_like"/>
    <property type="match status" value="1"/>
</dbReference>
<feature type="domain" description="PNPLA" evidence="5">
    <location>
        <begin position="5"/>
        <end position="172"/>
    </location>
</feature>
<evidence type="ECO:0000256" key="2">
    <source>
        <dbReference type="ARBA" id="ARBA00022963"/>
    </source>
</evidence>
<dbReference type="InterPro" id="IPR002641">
    <property type="entry name" value="PNPLA_dom"/>
</dbReference>